<name>Q3IIT8_PSET1</name>
<protein>
    <submittedName>
        <fullName evidence="2">Membrane protein</fullName>
    </submittedName>
</protein>
<dbReference type="STRING" id="326442.PSHAa1998"/>
<reference evidence="2 3" key="1">
    <citation type="journal article" date="2005" name="Genome Res.">
        <title>Coping with cold: the genome of the versatile marine Antarctica bacterium Pseudoalteromonas haloplanktis TAC125.</title>
        <authorList>
            <person name="Medigue C."/>
            <person name="Krin E."/>
            <person name="Pascal G."/>
            <person name="Barbe V."/>
            <person name="Bernsel A."/>
            <person name="Bertin P."/>
            <person name="Cheung F."/>
            <person name="Cruveiller S."/>
            <person name="Damico S."/>
            <person name="Duilio A."/>
            <person name="Fang G."/>
            <person name="Feller G."/>
            <person name="Mangenot S."/>
            <person name="Marino G."/>
            <person name="Nilsson J."/>
            <person name="Parilli E."/>
            <person name="Rocha E."/>
            <person name="Rouy Z."/>
            <person name="Sekowska A."/>
            <person name="Tutino M.L."/>
            <person name="Vallenet D."/>
            <person name="von Heijne G."/>
            <person name="Danchin A."/>
        </authorList>
    </citation>
    <scope>NUCLEOTIDE SEQUENCE [LARGE SCALE GENOMIC DNA]</scope>
    <source>
        <strain evidence="3">TAC 125</strain>
    </source>
</reference>
<evidence type="ECO:0000256" key="1">
    <source>
        <dbReference type="SAM" id="Phobius"/>
    </source>
</evidence>
<feature type="transmembrane region" description="Helical" evidence="1">
    <location>
        <begin position="22"/>
        <end position="42"/>
    </location>
</feature>
<evidence type="ECO:0000313" key="3">
    <source>
        <dbReference type="Proteomes" id="UP000006843"/>
    </source>
</evidence>
<keyword evidence="3" id="KW-1185">Reference proteome</keyword>
<keyword evidence="1" id="KW-0812">Transmembrane</keyword>
<accession>Q3IIT8</accession>
<sequence length="82" mass="9476">MHTIAPFNNGDLNNLKVKEQSILIYFNFIAIVLLPFIISNLFKFLFRISKVSYCPPIPTLCVYQNEKTVNIRLSFNVRVGLI</sequence>
<dbReference type="Proteomes" id="UP000006843">
    <property type="component" value="Chromosome I"/>
</dbReference>
<dbReference type="AlphaFoldDB" id="Q3IIT8"/>
<organism evidence="2 3">
    <name type="scientific">Pseudoalteromonas translucida (strain TAC 125)</name>
    <dbReference type="NCBI Taxonomy" id="326442"/>
    <lineage>
        <taxon>Bacteria</taxon>
        <taxon>Pseudomonadati</taxon>
        <taxon>Pseudomonadota</taxon>
        <taxon>Gammaproteobacteria</taxon>
        <taxon>Alteromonadales</taxon>
        <taxon>Pseudoalteromonadaceae</taxon>
        <taxon>Pseudoalteromonas</taxon>
    </lineage>
</organism>
<gene>
    <name evidence="2" type="ordered locus">PSHAa1998</name>
</gene>
<dbReference type="EMBL" id="CR954246">
    <property type="protein sequence ID" value="CAI87054.1"/>
    <property type="molecule type" value="Genomic_DNA"/>
</dbReference>
<evidence type="ECO:0000313" key="2">
    <source>
        <dbReference type="EMBL" id="CAI87054.1"/>
    </source>
</evidence>
<dbReference type="HOGENOM" id="CLU_2555666_0_0_6"/>
<keyword evidence="1" id="KW-0472">Membrane</keyword>
<keyword evidence="1" id="KW-1133">Transmembrane helix</keyword>
<dbReference type="KEGG" id="pha:PSHAa1998"/>
<proteinExistence type="predicted"/>